<keyword evidence="3" id="KW-1185">Reference proteome</keyword>
<feature type="transmembrane region" description="Helical" evidence="1">
    <location>
        <begin position="57"/>
        <end position="75"/>
    </location>
</feature>
<dbReference type="AlphaFoldDB" id="A0A917PR62"/>
<keyword evidence="1" id="KW-0472">Membrane</keyword>
<protein>
    <submittedName>
        <fullName evidence="2">Uncharacterized protein</fullName>
    </submittedName>
</protein>
<dbReference type="EMBL" id="BMOE01000021">
    <property type="protein sequence ID" value="GGJ88520.1"/>
    <property type="molecule type" value="Genomic_DNA"/>
</dbReference>
<evidence type="ECO:0000313" key="2">
    <source>
        <dbReference type="EMBL" id="GGJ88520.1"/>
    </source>
</evidence>
<evidence type="ECO:0000313" key="3">
    <source>
        <dbReference type="Proteomes" id="UP000635726"/>
    </source>
</evidence>
<reference evidence="2" key="2">
    <citation type="submission" date="2020-09" db="EMBL/GenBank/DDBJ databases">
        <authorList>
            <person name="Sun Q."/>
            <person name="Ohkuma M."/>
        </authorList>
    </citation>
    <scope>NUCLEOTIDE SEQUENCE</scope>
    <source>
        <strain evidence="2">JCM 14371</strain>
    </source>
</reference>
<accession>A0A917PR62</accession>
<gene>
    <name evidence="2" type="ORF">GCM10008939_35750</name>
</gene>
<keyword evidence="1" id="KW-1133">Transmembrane helix</keyword>
<comment type="caution">
    <text evidence="2">The sequence shown here is derived from an EMBL/GenBank/DDBJ whole genome shotgun (WGS) entry which is preliminary data.</text>
</comment>
<dbReference type="RefSeq" id="WP_229671144.1">
    <property type="nucleotide sequence ID" value="NZ_BMOE01000021.1"/>
</dbReference>
<reference evidence="2" key="1">
    <citation type="journal article" date="2014" name="Int. J. Syst. Evol. Microbiol.">
        <title>Complete genome sequence of Corynebacterium casei LMG S-19264T (=DSM 44701T), isolated from a smear-ripened cheese.</title>
        <authorList>
            <consortium name="US DOE Joint Genome Institute (JGI-PGF)"/>
            <person name="Walter F."/>
            <person name="Albersmeier A."/>
            <person name="Kalinowski J."/>
            <person name="Ruckert C."/>
        </authorList>
    </citation>
    <scope>NUCLEOTIDE SEQUENCE</scope>
    <source>
        <strain evidence="2">JCM 14371</strain>
    </source>
</reference>
<evidence type="ECO:0000256" key="1">
    <source>
        <dbReference type="SAM" id="Phobius"/>
    </source>
</evidence>
<name>A0A917PR62_9DEIO</name>
<organism evidence="2 3">
    <name type="scientific">Deinococcus aquiradiocola</name>
    <dbReference type="NCBI Taxonomy" id="393059"/>
    <lineage>
        <taxon>Bacteria</taxon>
        <taxon>Thermotogati</taxon>
        <taxon>Deinococcota</taxon>
        <taxon>Deinococci</taxon>
        <taxon>Deinococcales</taxon>
        <taxon>Deinococcaceae</taxon>
        <taxon>Deinococcus</taxon>
    </lineage>
</organism>
<sequence>MNEDLHHLPAEARRGDDTELDDLDTLFAAARTYTPADLGAADRFLTARRARGRQRRVWASAVLGLAAALGGLTLLRPAPALPASAAYSVYHSALGEGW</sequence>
<proteinExistence type="predicted"/>
<keyword evidence="1" id="KW-0812">Transmembrane</keyword>
<dbReference type="Proteomes" id="UP000635726">
    <property type="component" value="Unassembled WGS sequence"/>
</dbReference>